<sequence length="327" mass="34808">MNRLGFTFLIFLCGVSSAVVGQDVNCGTGEACQPWLDDGTSSRCYLNGRINLRFLVDTPSDVRDEVSGPVWAAYGFCPFVDNLQLFRLTGAAAASSIVTKEISNETIETISSSTKPRYISVFGFGRSDSKEYPEKGVSNGTAVVSVLGNSVCKDPNSVAVVNMLMLSIGMHNGAFNYIQPNTVDRGNSSSTEEGKDSKASDGHEEAGKVPVQPMMVGFRPTCDEVDRCILSPGSVCIGDEPGRKNCGVCHTSTDTLEKAVIQVWTSYFGTDANGASLLSGGMDPLSYKRFAGSRLVSDLKSIVSGIQDTLGTLKELSGSQESNSTNH</sequence>
<gene>
    <name evidence="3" type="ORF">TCIL3000_6_3700</name>
</gene>
<feature type="signal peptide" evidence="2">
    <location>
        <begin position="1"/>
        <end position="21"/>
    </location>
</feature>
<keyword evidence="2" id="KW-0732">Signal</keyword>
<dbReference type="VEuPathDB" id="TriTrypDB:TcIL3000_6_3700"/>
<feature type="chain" id="PRO_5003410095" evidence="2">
    <location>
        <begin position="22"/>
        <end position="327"/>
    </location>
</feature>
<organism evidence="3">
    <name type="scientific">Trypanosoma congolense (strain IL3000)</name>
    <dbReference type="NCBI Taxonomy" id="1068625"/>
    <lineage>
        <taxon>Eukaryota</taxon>
        <taxon>Discoba</taxon>
        <taxon>Euglenozoa</taxon>
        <taxon>Kinetoplastea</taxon>
        <taxon>Metakinetoplastina</taxon>
        <taxon>Trypanosomatida</taxon>
        <taxon>Trypanosomatidae</taxon>
        <taxon>Trypanosoma</taxon>
        <taxon>Nannomonas</taxon>
    </lineage>
</organism>
<reference evidence="3" key="1">
    <citation type="journal article" date="2012" name="Proc. Natl. Acad. Sci. U.S.A.">
        <title>Antigenic diversity is generated by distinct evolutionary mechanisms in African trypanosome species.</title>
        <authorList>
            <person name="Jackson A.P."/>
            <person name="Berry A."/>
            <person name="Aslett M."/>
            <person name="Allison H.C."/>
            <person name="Burton P."/>
            <person name="Vavrova-Anderson J."/>
            <person name="Brown R."/>
            <person name="Browne H."/>
            <person name="Corton N."/>
            <person name="Hauser H."/>
            <person name="Gamble J."/>
            <person name="Gilderthorp R."/>
            <person name="Marcello L."/>
            <person name="McQuillan J."/>
            <person name="Otto T.D."/>
            <person name="Quail M.A."/>
            <person name="Sanders M.J."/>
            <person name="van Tonder A."/>
            <person name="Ginger M.L."/>
            <person name="Field M.C."/>
            <person name="Barry J.D."/>
            <person name="Hertz-Fowler C."/>
            <person name="Berriman M."/>
        </authorList>
    </citation>
    <scope>NUCLEOTIDE SEQUENCE</scope>
    <source>
        <strain evidence="3">IL3000</strain>
    </source>
</reference>
<feature type="compositionally biased region" description="Basic and acidic residues" evidence="1">
    <location>
        <begin position="192"/>
        <end position="207"/>
    </location>
</feature>
<evidence type="ECO:0000256" key="1">
    <source>
        <dbReference type="SAM" id="MobiDB-lite"/>
    </source>
</evidence>
<dbReference type="EMBL" id="HE575319">
    <property type="protein sequence ID" value="CCC91116.1"/>
    <property type="molecule type" value="Genomic_DNA"/>
</dbReference>
<name>G0UP05_TRYCI</name>
<feature type="region of interest" description="Disordered" evidence="1">
    <location>
        <begin position="181"/>
        <end position="208"/>
    </location>
</feature>
<evidence type="ECO:0000256" key="2">
    <source>
        <dbReference type="SAM" id="SignalP"/>
    </source>
</evidence>
<evidence type="ECO:0000313" key="3">
    <source>
        <dbReference type="EMBL" id="CCC91116.1"/>
    </source>
</evidence>
<protein>
    <submittedName>
        <fullName evidence="3">Uncharacterized protein</fullName>
    </submittedName>
</protein>
<proteinExistence type="predicted"/>
<accession>G0UP05</accession>
<feature type="compositionally biased region" description="Polar residues" evidence="1">
    <location>
        <begin position="181"/>
        <end position="191"/>
    </location>
</feature>
<dbReference type="AlphaFoldDB" id="G0UP05"/>